<dbReference type="Gene3D" id="3.30.460.10">
    <property type="entry name" value="Beta Polymerase, domain 2"/>
    <property type="match status" value="1"/>
</dbReference>
<dbReference type="CDD" id="cd05403">
    <property type="entry name" value="NT_KNTase_like"/>
    <property type="match status" value="1"/>
</dbReference>
<dbReference type="EMBL" id="JBJIAA010000005">
    <property type="protein sequence ID" value="MFL0250304.1"/>
    <property type="molecule type" value="Genomic_DNA"/>
</dbReference>
<dbReference type="SUPFAM" id="SSF81301">
    <property type="entry name" value="Nucleotidyltransferase"/>
    <property type="match status" value="1"/>
</dbReference>
<evidence type="ECO:0000259" key="1">
    <source>
        <dbReference type="Pfam" id="PF01909"/>
    </source>
</evidence>
<protein>
    <submittedName>
        <fullName evidence="2">Nucleotidyltransferase domain-containing protein</fullName>
    </submittedName>
</protein>
<dbReference type="Proteomes" id="UP001623592">
    <property type="component" value="Unassembled WGS sequence"/>
</dbReference>
<evidence type="ECO:0000313" key="3">
    <source>
        <dbReference type="Proteomes" id="UP001623592"/>
    </source>
</evidence>
<dbReference type="RefSeq" id="WP_406786965.1">
    <property type="nucleotide sequence ID" value="NZ_JBJIAA010000005.1"/>
</dbReference>
<sequence length="131" mass="15073">MTVWNFLDKVKKYAEENDMINAVVLVGSYARGEEKEDSDVDLTIISTTPKLLIEDAEFVNDFGKLIKVEKENYGRVTSIRAWYEDGMEVEFGITSPLWISKPLDEGTLKVLKDGYKVILDKKNYFTHMNII</sequence>
<organism evidence="2 3">
    <name type="scientific">Clostridium neuense</name>
    <dbReference type="NCBI Taxonomy" id="1728934"/>
    <lineage>
        <taxon>Bacteria</taxon>
        <taxon>Bacillati</taxon>
        <taxon>Bacillota</taxon>
        <taxon>Clostridia</taxon>
        <taxon>Eubacteriales</taxon>
        <taxon>Clostridiaceae</taxon>
        <taxon>Clostridium</taxon>
    </lineage>
</organism>
<evidence type="ECO:0000313" key="2">
    <source>
        <dbReference type="EMBL" id="MFL0250304.1"/>
    </source>
</evidence>
<accession>A0ABW8THA4</accession>
<reference evidence="2 3" key="1">
    <citation type="submission" date="2024-11" db="EMBL/GenBank/DDBJ databases">
        <authorList>
            <person name="Heng Y.C."/>
            <person name="Lim A.C.H."/>
            <person name="Lee J.K.Y."/>
            <person name="Kittelmann S."/>
        </authorList>
    </citation>
    <scope>NUCLEOTIDE SEQUENCE [LARGE SCALE GENOMIC DNA]</scope>
    <source>
        <strain evidence="2 3">WILCCON 0114</strain>
    </source>
</reference>
<feature type="domain" description="Polymerase nucleotidyl transferase" evidence="1">
    <location>
        <begin position="7"/>
        <end position="71"/>
    </location>
</feature>
<gene>
    <name evidence="2" type="ORF">ACJDT4_07690</name>
</gene>
<dbReference type="Pfam" id="PF01909">
    <property type="entry name" value="NTP_transf_2"/>
    <property type="match status" value="1"/>
</dbReference>
<dbReference type="InterPro" id="IPR043519">
    <property type="entry name" value="NT_sf"/>
</dbReference>
<proteinExistence type="predicted"/>
<name>A0ABW8THA4_9CLOT</name>
<comment type="caution">
    <text evidence="2">The sequence shown here is derived from an EMBL/GenBank/DDBJ whole genome shotgun (WGS) entry which is preliminary data.</text>
</comment>
<keyword evidence="3" id="KW-1185">Reference proteome</keyword>
<dbReference type="InterPro" id="IPR002934">
    <property type="entry name" value="Polymerase_NTP_transf_dom"/>
</dbReference>